<protein>
    <submittedName>
        <fullName evidence="4">Uncharacterized protein</fullName>
    </submittedName>
</protein>
<evidence type="ECO:0000313" key="4">
    <source>
        <dbReference type="EMBL" id="KAK8897179.1"/>
    </source>
</evidence>
<dbReference type="Proteomes" id="UP001470230">
    <property type="component" value="Unassembled WGS sequence"/>
</dbReference>
<evidence type="ECO:0000256" key="2">
    <source>
        <dbReference type="SAM" id="MobiDB-lite"/>
    </source>
</evidence>
<name>A0ABR2L1D6_9EUKA</name>
<sequence>MDKSSSVPLINLSHQGSKGSNQNKDHPEKKKISIPSIPVIPTIGIKNNQQNEIPKISFPTLPKSEGGFPNIDIPLSAVPELNLNLSTMSLPEGKEKIYDKKPVTICIPFIQDSIDSDPSKKLLPSDQTISKKIVNFFGGQADFTEIYMNTINNPPITVVEYNNDIPSLIPSFQMIDSAYQEIKHLPQMIDRVNNESSSVFGMIEEMMNEIEKLKAQKEELTVKNAVMKEKIRSGREEADRFNESAMRMKNSFDEFLKKIPQT</sequence>
<feature type="region of interest" description="Disordered" evidence="2">
    <location>
        <begin position="1"/>
        <end position="33"/>
    </location>
</feature>
<evidence type="ECO:0000256" key="1">
    <source>
        <dbReference type="SAM" id="Coils"/>
    </source>
</evidence>
<keyword evidence="1" id="KW-0175">Coiled coil</keyword>
<dbReference type="EMBL" id="JAPFFF010000002">
    <property type="protein sequence ID" value="KAK8897179.1"/>
    <property type="molecule type" value="Genomic_DNA"/>
</dbReference>
<comment type="caution">
    <text evidence="4">The sequence shown here is derived from an EMBL/GenBank/DDBJ whole genome shotgun (WGS) entry which is preliminary data.</text>
</comment>
<evidence type="ECO:0000313" key="5">
    <source>
        <dbReference type="Proteomes" id="UP001470230"/>
    </source>
</evidence>
<organism evidence="4 5">
    <name type="scientific">Tritrichomonas musculus</name>
    <dbReference type="NCBI Taxonomy" id="1915356"/>
    <lineage>
        <taxon>Eukaryota</taxon>
        <taxon>Metamonada</taxon>
        <taxon>Parabasalia</taxon>
        <taxon>Tritrichomonadida</taxon>
        <taxon>Tritrichomonadidae</taxon>
        <taxon>Tritrichomonas</taxon>
    </lineage>
</organism>
<feature type="coiled-coil region" evidence="1">
    <location>
        <begin position="203"/>
        <end position="230"/>
    </location>
</feature>
<accession>A0ABR2L1D6</accession>
<evidence type="ECO:0000313" key="3">
    <source>
        <dbReference type="EMBL" id="KAK8834753.1"/>
    </source>
</evidence>
<gene>
    <name evidence="4" type="ORF">M9Y10_015114</name>
    <name evidence="3" type="ORF">M9Y10_025830</name>
</gene>
<dbReference type="EMBL" id="JAPFFF010000323">
    <property type="protein sequence ID" value="KAK8834753.1"/>
    <property type="molecule type" value="Genomic_DNA"/>
</dbReference>
<reference evidence="4 5" key="1">
    <citation type="submission" date="2024-04" db="EMBL/GenBank/DDBJ databases">
        <title>Tritrichomonas musculus Genome.</title>
        <authorList>
            <person name="Alves-Ferreira E."/>
            <person name="Grigg M."/>
            <person name="Lorenzi H."/>
            <person name="Galac M."/>
        </authorList>
    </citation>
    <scope>NUCLEOTIDE SEQUENCE [LARGE SCALE GENOMIC DNA]</scope>
    <source>
        <strain evidence="4 5">EAF2021</strain>
    </source>
</reference>
<proteinExistence type="predicted"/>
<keyword evidence="5" id="KW-1185">Reference proteome</keyword>
<feature type="compositionally biased region" description="Polar residues" evidence="2">
    <location>
        <begin position="1"/>
        <end position="22"/>
    </location>
</feature>